<reference evidence="2" key="2">
    <citation type="submission" date="2021-08" db="EMBL/GenBank/DDBJ databases">
        <authorList>
            <person name="Tani A."/>
            <person name="Ola A."/>
            <person name="Ogura Y."/>
            <person name="Katsura K."/>
            <person name="Hayashi T."/>
        </authorList>
    </citation>
    <scope>NUCLEOTIDE SEQUENCE</scope>
    <source>
        <strain evidence="2">JCM 32048</strain>
    </source>
</reference>
<dbReference type="EMBL" id="BPQJ01000002">
    <property type="protein sequence ID" value="GJD60360.1"/>
    <property type="molecule type" value="Genomic_DNA"/>
</dbReference>
<reference evidence="2" key="1">
    <citation type="journal article" date="2016" name="Front. Microbiol.">
        <title>Genome Sequence of the Piezophilic, Mesophilic Sulfate-Reducing Bacterium Desulfovibrio indicus J2T.</title>
        <authorList>
            <person name="Cao J."/>
            <person name="Maignien L."/>
            <person name="Shao Z."/>
            <person name="Alain K."/>
            <person name="Jebbar M."/>
        </authorList>
    </citation>
    <scope>NUCLEOTIDE SEQUENCE</scope>
    <source>
        <strain evidence="2">JCM 32048</strain>
    </source>
</reference>
<sequence length="47" mass="4783">MSDASLFLHIALSLSFVGLVGLGIGRALDAWVRLAPTGADDEGALAD</sequence>
<keyword evidence="1" id="KW-0812">Transmembrane</keyword>
<evidence type="ECO:0000313" key="2">
    <source>
        <dbReference type="EMBL" id="GJD60360.1"/>
    </source>
</evidence>
<keyword evidence="1" id="KW-0472">Membrane</keyword>
<evidence type="ECO:0000313" key="3">
    <source>
        <dbReference type="Proteomes" id="UP001055286"/>
    </source>
</evidence>
<keyword evidence="3" id="KW-1185">Reference proteome</keyword>
<proteinExistence type="predicted"/>
<keyword evidence="1" id="KW-1133">Transmembrane helix</keyword>
<organism evidence="2 3">
    <name type="scientific">Methylobacterium frigidaeris</name>
    <dbReference type="NCBI Taxonomy" id="2038277"/>
    <lineage>
        <taxon>Bacteria</taxon>
        <taxon>Pseudomonadati</taxon>
        <taxon>Pseudomonadota</taxon>
        <taxon>Alphaproteobacteria</taxon>
        <taxon>Hyphomicrobiales</taxon>
        <taxon>Methylobacteriaceae</taxon>
        <taxon>Methylobacterium</taxon>
    </lineage>
</organism>
<dbReference type="Proteomes" id="UP001055286">
    <property type="component" value="Unassembled WGS sequence"/>
</dbReference>
<comment type="caution">
    <text evidence="2">The sequence shown here is derived from an EMBL/GenBank/DDBJ whole genome shotgun (WGS) entry which is preliminary data.</text>
</comment>
<accession>A0AA37H7Q2</accession>
<gene>
    <name evidence="2" type="ORF">MPEAHAMD_0496</name>
</gene>
<feature type="transmembrane region" description="Helical" evidence="1">
    <location>
        <begin position="6"/>
        <end position="24"/>
    </location>
</feature>
<evidence type="ECO:0000256" key="1">
    <source>
        <dbReference type="SAM" id="Phobius"/>
    </source>
</evidence>
<dbReference type="RefSeq" id="WP_238189423.1">
    <property type="nucleotide sequence ID" value="NZ_BPQJ01000002.1"/>
</dbReference>
<protein>
    <submittedName>
        <fullName evidence="2">Uncharacterized protein</fullName>
    </submittedName>
</protein>
<name>A0AA37H7Q2_9HYPH</name>
<dbReference type="AlphaFoldDB" id="A0AA37H7Q2"/>